<evidence type="ECO:0000259" key="2">
    <source>
        <dbReference type="Pfam" id="PF13087"/>
    </source>
</evidence>
<proteinExistence type="predicted"/>
<keyword evidence="4" id="KW-1185">Reference proteome</keyword>
<organism evidence="3 4">
    <name type="scientific">Rhamnusium bicolor</name>
    <dbReference type="NCBI Taxonomy" id="1586634"/>
    <lineage>
        <taxon>Eukaryota</taxon>
        <taxon>Metazoa</taxon>
        <taxon>Ecdysozoa</taxon>
        <taxon>Arthropoda</taxon>
        <taxon>Hexapoda</taxon>
        <taxon>Insecta</taxon>
        <taxon>Pterygota</taxon>
        <taxon>Neoptera</taxon>
        <taxon>Endopterygota</taxon>
        <taxon>Coleoptera</taxon>
        <taxon>Polyphaga</taxon>
        <taxon>Cucujiformia</taxon>
        <taxon>Chrysomeloidea</taxon>
        <taxon>Cerambycidae</taxon>
        <taxon>Lepturinae</taxon>
        <taxon>Rhagiini</taxon>
        <taxon>Rhamnusium</taxon>
    </lineage>
</organism>
<dbReference type="GO" id="GO:0004386">
    <property type="term" value="F:helicase activity"/>
    <property type="evidence" value="ECO:0007669"/>
    <property type="project" value="InterPro"/>
</dbReference>
<dbReference type="Pfam" id="PF13087">
    <property type="entry name" value="AAA_12"/>
    <property type="match status" value="1"/>
</dbReference>
<dbReference type="Gene3D" id="3.40.50.300">
    <property type="entry name" value="P-loop containing nucleotide triphosphate hydrolases"/>
    <property type="match status" value="2"/>
</dbReference>
<gene>
    <name evidence="3" type="ORF">NQ314_006716</name>
</gene>
<evidence type="ECO:0000313" key="3">
    <source>
        <dbReference type="EMBL" id="KAJ8956479.1"/>
    </source>
</evidence>
<dbReference type="InterPro" id="IPR045055">
    <property type="entry name" value="DNA2/NAM7-like"/>
</dbReference>
<accession>A0AAV8YXC3</accession>
<evidence type="ECO:0000313" key="4">
    <source>
        <dbReference type="Proteomes" id="UP001162156"/>
    </source>
</evidence>
<comment type="caution">
    <text evidence="3">The sequence shown here is derived from an EMBL/GenBank/DDBJ whole genome shotgun (WGS) entry which is preliminary data.</text>
</comment>
<feature type="domain" description="DNA2/NAM7 helicase helicase" evidence="1">
    <location>
        <begin position="6"/>
        <end position="80"/>
    </location>
</feature>
<dbReference type="InterPro" id="IPR027417">
    <property type="entry name" value="P-loop_NTPase"/>
</dbReference>
<dbReference type="SUPFAM" id="SSF52540">
    <property type="entry name" value="P-loop containing nucleoside triphosphate hydrolases"/>
    <property type="match status" value="1"/>
</dbReference>
<dbReference type="GO" id="GO:0001147">
    <property type="term" value="F:transcription termination site sequence-specific DNA binding"/>
    <property type="evidence" value="ECO:0007669"/>
    <property type="project" value="TreeGrafter"/>
</dbReference>
<dbReference type="GO" id="GO:0006369">
    <property type="term" value="P:termination of RNA polymerase II transcription"/>
    <property type="evidence" value="ECO:0007669"/>
    <property type="project" value="TreeGrafter"/>
</dbReference>
<dbReference type="InterPro" id="IPR041677">
    <property type="entry name" value="DNA2/NAM7_AAA_11"/>
</dbReference>
<sequence length="216" mass="24943">MKCAEDILLFRSNVICTTLNSCVSSRIMDPIRKDQLKFSCCIIDEATQCCEAESLLPIQLGIDKFILVGDPQQLPAVVCNKDAQKLGYGKSLFARIDDNFKEHVDNPIKMLYEQYRMKPEICEYPNKTFYDGKLKSFPIHINKIIPELKPYLLFNLMNAGNEDNSAYKNSEEVQLIYNLLDTLKKYIQSKCNYTIGIITPYRAQKELLIRHISDIR</sequence>
<dbReference type="Proteomes" id="UP001162156">
    <property type="component" value="Unassembled WGS sequence"/>
</dbReference>
<evidence type="ECO:0000259" key="1">
    <source>
        <dbReference type="Pfam" id="PF13086"/>
    </source>
</evidence>
<dbReference type="AlphaFoldDB" id="A0AAV8YXC3"/>
<reference evidence="3" key="1">
    <citation type="journal article" date="2023" name="Insect Mol. Biol.">
        <title>Genome sequencing provides insights into the evolution of gene families encoding plant cell wall-degrading enzymes in longhorned beetles.</title>
        <authorList>
            <person name="Shin N.R."/>
            <person name="Okamura Y."/>
            <person name="Kirsch R."/>
            <person name="Pauchet Y."/>
        </authorList>
    </citation>
    <scope>NUCLEOTIDE SEQUENCE</scope>
    <source>
        <strain evidence="3">RBIC_L_NR</strain>
    </source>
</reference>
<dbReference type="EMBL" id="JANEYF010001814">
    <property type="protein sequence ID" value="KAJ8956479.1"/>
    <property type="molecule type" value="Genomic_DNA"/>
</dbReference>
<dbReference type="PANTHER" id="PTHR10887">
    <property type="entry name" value="DNA2/NAM7 HELICASE FAMILY"/>
    <property type="match status" value="1"/>
</dbReference>
<protein>
    <recommendedName>
        <fullName evidence="5">DNA2/NAM7 helicase-like C-terminal domain-containing protein</fullName>
    </recommendedName>
</protein>
<dbReference type="InterPro" id="IPR041679">
    <property type="entry name" value="DNA2/NAM7-like_C"/>
</dbReference>
<name>A0AAV8YXC3_9CUCU</name>
<dbReference type="GO" id="GO:0016604">
    <property type="term" value="C:nuclear body"/>
    <property type="evidence" value="ECO:0007669"/>
    <property type="project" value="TreeGrafter"/>
</dbReference>
<dbReference type="PANTHER" id="PTHR10887:SF495">
    <property type="entry name" value="HELICASE SENATAXIN ISOFORM X1-RELATED"/>
    <property type="match status" value="1"/>
</dbReference>
<dbReference type="Pfam" id="PF13086">
    <property type="entry name" value="AAA_11"/>
    <property type="match status" value="1"/>
</dbReference>
<feature type="domain" description="DNA2/NAM7 helicase-like C-terminal" evidence="2">
    <location>
        <begin position="88"/>
        <end position="213"/>
    </location>
</feature>
<evidence type="ECO:0008006" key="5">
    <source>
        <dbReference type="Google" id="ProtNLM"/>
    </source>
</evidence>